<comment type="subcellular location">
    <subcellularLocation>
        <location evidence="9">Mitochondrion inner membrane</location>
        <topology evidence="9">Lipid-anchor</topology>
    </subcellularLocation>
</comment>
<evidence type="ECO:0000256" key="9">
    <source>
        <dbReference type="ARBA" id="ARBA00034476"/>
    </source>
</evidence>
<keyword evidence="6" id="KW-0472">Membrane</keyword>
<keyword evidence="3" id="KW-0999">Mitochondrion inner membrane</keyword>
<evidence type="ECO:0000256" key="4">
    <source>
        <dbReference type="ARBA" id="ARBA00023054"/>
    </source>
</evidence>
<evidence type="ECO:0000313" key="12">
    <source>
        <dbReference type="EMBL" id="KAF0873400.1"/>
    </source>
</evidence>
<accession>A0A6G1ACY6</accession>
<keyword evidence="7" id="KW-1015">Disulfide bond</keyword>
<evidence type="ECO:0000256" key="8">
    <source>
        <dbReference type="ARBA" id="ARBA00023288"/>
    </source>
</evidence>
<protein>
    <submittedName>
        <fullName evidence="12">MIC25 protein</fullName>
    </submittedName>
</protein>
<evidence type="ECO:0000256" key="5">
    <source>
        <dbReference type="ARBA" id="ARBA00023128"/>
    </source>
</evidence>
<reference evidence="12 13" key="1">
    <citation type="submission" date="2019-11" db="EMBL/GenBank/DDBJ databases">
        <authorList>
            <person name="Yang C."/>
            <person name="Li F."/>
        </authorList>
    </citation>
    <scope>NUCLEOTIDE SEQUENCE [LARGE SCALE GENOMIC DNA]</scope>
    <source>
        <strain evidence="12">KB4526</strain>
        <tissue evidence="12">Muscle</tissue>
    </source>
</reference>
<evidence type="ECO:0000256" key="2">
    <source>
        <dbReference type="ARBA" id="ARBA00022707"/>
    </source>
</evidence>
<feature type="region of interest" description="Disordered" evidence="11">
    <location>
        <begin position="112"/>
        <end position="139"/>
    </location>
</feature>
<dbReference type="InterPro" id="IPR042860">
    <property type="entry name" value="MIC25"/>
</dbReference>
<evidence type="ECO:0000256" key="10">
    <source>
        <dbReference type="ARBA" id="ARBA00034480"/>
    </source>
</evidence>
<proteinExistence type="inferred from homology"/>
<sequence length="139" mass="15252">MGSTESSEARRVSFGMDEEERVRVLQGIRLSENVVNRMKDPSQPCKAGGPAPSPAPPPSTRGTSEGPQKARKPSRGRLLPAVPSASLSWHRYRQEQARVQDELLQVVAREREAVAEHRSASMQRGEGSGDQEKQKSPPL</sequence>
<comment type="similarity">
    <text evidence="10">Belongs to the MICOS complex subunit Mic19 family. Metazoan Mic25 subfamily.</text>
</comment>
<feature type="region of interest" description="Disordered" evidence="11">
    <location>
        <begin position="1"/>
        <end position="20"/>
    </location>
</feature>
<evidence type="ECO:0000256" key="7">
    <source>
        <dbReference type="ARBA" id="ARBA00023157"/>
    </source>
</evidence>
<keyword evidence="2" id="KW-0519">Myristate</keyword>
<keyword evidence="13" id="KW-1185">Reference proteome</keyword>
<evidence type="ECO:0000256" key="6">
    <source>
        <dbReference type="ARBA" id="ARBA00023136"/>
    </source>
</evidence>
<feature type="non-terminal residue" evidence="12">
    <location>
        <position position="1"/>
    </location>
</feature>
<feature type="region of interest" description="Disordered" evidence="11">
    <location>
        <begin position="33"/>
        <end position="89"/>
    </location>
</feature>
<dbReference type="GO" id="GO:0061617">
    <property type="term" value="C:MICOS complex"/>
    <property type="evidence" value="ECO:0007669"/>
    <property type="project" value="InterPro"/>
</dbReference>
<dbReference type="InterPro" id="IPR007964">
    <property type="entry name" value="MIC19/MIC25"/>
</dbReference>
<name>A0A6G1ACY6_CROCR</name>
<keyword evidence="4" id="KW-0175">Coiled coil</keyword>
<dbReference type="Proteomes" id="UP000475037">
    <property type="component" value="Unassembled WGS sequence"/>
</dbReference>
<evidence type="ECO:0000256" key="3">
    <source>
        <dbReference type="ARBA" id="ARBA00022792"/>
    </source>
</evidence>
<organism evidence="12 13">
    <name type="scientific">Crocuta crocuta</name>
    <name type="common">Spotted hyena</name>
    <dbReference type="NCBI Taxonomy" id="9678"/>
    <lineage>
        <taxon>Eukaryota</taxon>
        <taxon>Metazoa</taxon>
        <taxon>Chordata</taxon>
        <taxon>Craniata</taxon>
        <taxon>Vertebrata</taxon>
        <taxon>Euteleostomi</taxon>
        <taxon>Mammalia</taxon>
        <taxon>Eutheria</taxon>
        <taxon>Laurasiatheria</taxon>
        <taxon>Carnivora</taxon>
        <taxon>Feliformia</taxon>
        <taxon>Hyaenidae</taxon>
        <taxon>Crocuta</taxon>
    </lineage>
</organism>
<evidence type="ECO:0000256" key="11">
    <source>
        <dbReference type="SAM" id="MobiDB-lite"/>
    </source>
</evidence>
<feature type="non-terminal residue" evidence="12">
    <location>
        <position position="139"/>
    </location>
</feature>
<dbReference type="GO" id="GO:0006974">
    <property type="term" value="P:DNA damage response"/>
    <property type="evidence" value="ECO:0007669"/>
    <property type="project" value="TreeGrafter"/>
</dbReference>
<dbReference type="PANTHER" id="PTHR47609">
    <property type="entry name" value="MICOS COMPLEX SUBUNIT MIC25"/>
    <property type="match status" value="1"/>
</dbReference>
<dbReference type="PANTHER" id="PTHR47609:SF1">
    <property type="entry name" value="MICOS COMPLEX SUBUNIT MIC25"/>
    <property type="match status" value="1"/>
</dbReference>
<evidence type="ECO:0000313" key="13">
    <source>
        <dbReference type="Proteomes" id="UP000475037"/>
    </source>
</evidence>
<dbReference type="AlphaFoldDB" id="A0A6G1ACY6"/>
<comment type="caution">
    <text evidence="12">The sequence shown here is derived from an EMBL/GenBank/DDBJ whole genome shotgun (WGS) entry which is preliminary data.</text>
</comment>
<dbReference type="GO" id="GO:0042407">
    <property type="term" value="P:cristae formation"/>
    <property type="evidence" value="ECO:0007669"/>
    <property type="project" value="TreeGrafter"/>
</dbReference>
<evidence type="ECO:0000256" key="1">
    <source>
        <dbReference type="ARBA" id="ARBA00002689"/>
    </source>
</evidence>
<comment type="function">
    <text evidence="1">Component of the MICOS complex, a large protein complex of the mitochondrial inner membrane that plays crucial roles in the maintenance of crista junctions, inner membrane architecture, and formation of contact sites to the outer membrane.</text>
</comment>
<keyword evidence="8" id="KW-0449">Lipoprotein</keyword>
<dbReference type="EMBL" id="VOAJ01005846">
    <property type="protein sequence ID" value="KAF0873400.1"/>
    <property type="molecule type" value="Genomic_DNA"/>
</dbReference>
<keyword evidence="5" id="KW-0496">Mitochondrion</keyword>
<dbReference type="Pfam" id="PF05300">
    <property type="entry name" value="MIC19_MIC25"/>
    <property type="match status" value="1"/>
</dbReference>
<feature type="compositionally biased region" description="Basic and acidic residues" evidence="11">
    <location>
        <begin position="130"/>
        <end position="139"/>
    </location>
</feature>
<gene>
    <name evidence="12" type="primary">Chchd6</name>
    <name evidence="12" type="ORF">FOF47_R14800</name>
</gene>